<keyword evidence="10" id="KW-1185">Reference proteome</keyword>
<dbReference type="SUPFAM" id="SSF55103">
    <property type="entry name" value="FAD-linked oxidases, C-terminal domain"/>
    <property type="match status" value="1"/>
</dbReference>
<dbReference type="InterPro" id="IPR016166">
    <property type="entry name" value="FAD-bd_PCMH"/>
</dbReference>
<keyword evidence="4" id="KW-0285">Flavoprotein</keyword>
<dbReference type="InterPro" id="IPR016164">
    <property type="entry name" value="FAD-linked_Oxase-like_C"/>
</dbReference>
<proteinExistence type="inferred from homology"/>
<dbReference type="InterPro" id="IPR016169">
    <property type="entry name" value="FAD-bd_PCMH_sub2"/>
</dbReference>
<dbReference type="InterPro" id="IPR036318">
    <property type="entry name" value="FAD-bd_PCMH-like_sf"/>
</dbReference>
<dbReference type="PANTHER" id="PTHR13878">
    <property type="entry name" value="GULONOLACTONE OXIDASE"/>
    <property type="match status" value="1"/>
</dbReference>
<accession>A0A7J7MLM8</accession>
<evidence type="ECO:0000256" key="2">
    <source>
        <dbReference type="ARBA" id="ARBA00005466"/>
    </source>
</evidence>
<dbReference type="InterPro" id="IPR016167">
    <property type="entry name" value="FAD-bd_PCMH_sub1"/>
</dbReference>
<dbReference type="InterPro" id="IPR016170">
    <property type="entry name" value="Cytok_DH_C_sf"/>
</dbReference>
<reference evidence="9 10" key="1">
    <citation type="journal article" date="2020" name="IScience">
        <title>Genome Sequencing of the Endangered Kingdonia uniflora (Circaeasteraceae, Ranunculales) Reveals Potential Mechanisms of Evolutionary Specialization.</title>
        <authorList>
            <person name="Sun Y."/>
            <person name="Deng T."/>
            <person name="Zhang A."/>
            <person name="Moore M.J."/>
            <person name="Landis J.B."/>
            <person name="Lin N."/>
            <person name="Zhang H."/>
            <person name="Zhang X."/>
            <person name="Huang J."/>
            <person name="Zhang X."/>
            <person name="Sun H."/>
            <person name="Wang H."/>
        </authorList>
    </citation>
    <scope>NUCLEOTIDE SEQUENCE [LARGE SCALE GENOMIC DNA]</scope>
    <source>
        <strain evidence="9">TB1705</strain>
        <tissue evidence="9">Leaf</tissue>
    </source>
</reference>
<comment type="caution">
    <text evidence="9">The sequence shown here is derived from an EMBL/GenBank/DDBJ whole genome shotgun (WGS) entry which is preliminary data.</text>
</comment>
<organism evidence="9 10">
    <name type="scientific">Kingdonia uniflora</name>
    <dbReference type="NCBI Taxonomy" id="39325"/>
    <lineage>
        <taxon>Eukaryota</taxon>
        <taxon>Viridiplantae</taxon>
        <taxon>Streptophyta</taxon>
        <taxon>Embryophyta</taxon>
        <taxon>Tracheophyta</taxon>
        <taxon>Spermatophyta</taxon>
        <taxon>Magnoliopsida</taxon>
        <taxon>Ranunculales</taxon>
        <taxon>Circaeasteraceae</taxon>
        <taxon>Kingdonia</taxon>
    </lineage>
</organism>
<evidence type="ECO:0000256" key="1">
    <source>
        <dbReference type="ARBA" id="ARBA00001974"/>
    </source>
</evidence>
<evidence type="ECO:0000256" key="6">
    <source>
        <dbReference type="ARBA" id="ARBA00023002"/>
    </source>
</evidence>
<dbReference type="GO" id="GO:0009690">
    <property type="term" value="P:cytokinin metabolic process"/>
    <property type="evidence" value="ECO:0007669"/>
    <property type="project" value="InterPro"/>
</dbReference>
<dbReference type="PROSITE" id="PS51387">
    <property type="entry name" value="FAD_PCMH"/>
    <property type="match status" value="1"/>
</dbReference>
<feature type="signal peptide" evidence="7">
    <location>
        <begin position="1"/>
        <end position="21"/>
    </location>
</feature>
<dbReference type="InterPro" id="IPR006094">
    <property type="entry name" value="Oxid_FAD_bind_N"/>
</dbReference>
<evidence type="ECO:0000256" key="7">
    <source>
        <dbReference type="SAM" id="SignalP"/>
    </source>
</evidence>
<keyword evidence="6" id="KW-0560">Oxidoreductase</keyword>
<dbReference type="SUPFAM" id="SSF56176">
    <property type="entry name" value="FAD-binding/transporter-associated domain-like"/>
    <property type="match status" value="1"/>
</dbReference>
<dbReference type="InterPro" id="IPR015345">
    <property type="entry name" value="Cytokinin_DH_FAD/cytokin-bd"/>
</dbReference>
<dbReference type="GO" id="GO:0071949">
    <property type="term" value="F:FAD binding"/>
    <property type="evidence" value="ECO:0007669"/>
    <property type="project" value="InterPro"/>
</dbReference>
<evidence type="ECO:0000259" key="8">
    <source>
        <dbReference type="PROSITE" id="PS51387"/>
    </source>
</evidence>
<comment type="similarity">
    <text evidence="2">Belongs to the oxygen-dependent FAD-linked oxidoreductase family.</text>
</comment>
<dbReference type="GO" id="GO:0019139">
    <property type="term" value="F:cytokinin dehydrogenase activity"/>
    <property type="evidence" value="ECO:0007669"/>
    <property type="project" value="UniProtKB-EC"/>
</dbReference>
<dbReference type="Gene3D" id="3.30.465.10">
    <property type="match status" value="1"/>
</dbReference>
<dbReference type="EMBL" id="JACGCM010001403">
    <property type="protein sequence ID" value="KAF6155786.1"/>
    <property type="molecule type" value="Genomic_DNA"/>
</dbReference>
<dbReference type="AlphaFoldDB" id="A0A7J7MLM8"/>
<evidence type="ECO:0000256" key="3">
    <source>
        <dbReference type="ARBA" id="ARBA00011928"/>
    </source>
</evidence>
<keyword evidence="7" id="KW-0732">Signal</keyword>
<sequence length="475" mass="53243">MVCKLMLMFLFFLLTSTVVLALDLSKLHGNISFNSSDIKAASLDFGRINHVESLAVMYPNSEQDIVHLVKKALSTQGFNVSARGKGHSAYGQAQVAGGVVIDMSSTTASLQMRRKPVQGRISSYVDVWGGDQWINVLNYTLPHGLAPKSWTDYLHVTVGGTLSYAGIGGQTYLHGPQISNVYELDVVTGKGELKTCSKEQNTELFCGVLGGLGQFGIITRARISLESAPGSVILMQLTYYDFSVFTKDQEYLISLHEKPASERFDSLLGSVSVDTVPIKYNLEVVKYIYKSTTDAVNQEVDVLLAKLDSVSITRNILSYTNYLERLWQLELDLRSKGLWDVPHPGLSLLVPKSSIRDFDKGVIKGIIGNNSNGNLYCRWDPCTSAVTPEGDVFYSVWLLRTTGKGNKAIVDFIMNQNQEILNFCKKAEIKVRQYLPYYEKQKEWVDHYGDKWDLFRKRKMEFDPKHILATGQHIF</sequence>
<evidence type="ECO:0000256" key="5">
    <source>
        <dbReference type="ARBA" id="ARBA00022827"/>
    </source>
</evidence>
<feature type="domain" description="FAD-binding PCMH-type" evidence="8">
    <location>
        <begin position="49"/>
        <end position="228"/>
    </location>
</feature>
<dbReference type="Proteomes" id="UP000541444">
    <property type="component" value="Unassembled WGS sequence"/>
</dbReference>
<dbReference type="Gene3D" id="3.40.462.10">
    <property type="entry name" value="FAD-linked oxidases, C-terminal domain"/>
    <property type="match status" value="1"/>
</dbReference>
<dbReference type="Pfam" id="PF09265">
    <property type="entry name" value="Cytokin-bind"/>
    <property type="match status" value="1"/>
</dbReference>
<evidence type="ECO:0000313" key="9">
    <source>
        <dbReference type="EMBL" id="KAF6155786.1"/>
    </source>
</evidence>
<dbReference type="Pfam" id="PF01565">
    <property type="entry name" value="FAD_binding_4"/>
    <property type="match status" value="1"/>
</dbReference>
<dbReference type="OrthoDB" id="415825at2759"/>
<feature type="chain" id="PRO_5029620737" description="cytokinin dehydrogenase" evidence="7">
    <location>
        <begin position="22"/>
        <end position="475"/>
    </location>
</feature>
<evidence type="ECO:0000313" key="10">
    <source>
        <dbReference type="Proteomes" id="UP000541444"/>
    </source>
</evidence>
<name>A0A7J7MLM8_9MAGN</name>
<dbReference type="EC" id="1.5.99.12" evidence="3"/>
<dbReference type="Gene3D" id="3.30.43.10">
    <property type="entry name" value="Uridine Diphospho-n-acetylenolpyruvylglucosamine Reductase, domain 2"/>
    <property type="match status" value="1"/>
</dbReference>
<evidence type="ECO:0000256" key="4">
    <source>
        <dbReference type="ARBA" id="ARBA00022630"/>
    </source>
</evidence>
<protein>
    <recommendedName>
        <fullName evidence="3">cytokinin dehydrogenase</fullName>
        <ecNumber evidence="3">1.5.99.12</ecNumber>
    </recommendedName>
</protein>
<keyword evidence="5" id="KW-0274">FAD</keyword>
<comment type="cofactor">
    <cofactor evidence="1">
        <name>FAD</name>
        <dbReference type="ChEBI" id="CHEBI:57692"/>
    </cofactor>
</comment>
<gene>
    <name evidence="9" type="ORF">GIB67_007433</name>
</gene>
<dbReference type="InterPro" id="IPR050432">
    <property type="entry name" value="FAD-linked_Oxidoreductases_BP"/>
</dbReference>
<dbReference type="PANTHER" id="PTHR13878:SF102">
    <property type="entry name" value="CYTOKININ DEHYDROGENASE 5"/>
    <property type="match status" value="1"/>
</dbReference>